<dbReference type="AlphaFoldDB" id="A0A0D0CM18"/>
<accession>A0A0D0CM18</accession>
<name>A0A0D0CM18_9AGAR</name>
<keyword evidence="1" id="KW-0863">Zinc-finger</keyword>
<dbReference type="OrthoDB" id="10618930at2759"/>
<sequence length="225" mass="25346">MACICKLYSQGALDITVQQPNEVFANFLVRFQDAALKTGYNEEALAGDYSNRFTETYKEYLTFEGVIERLINLDESREAFQEAGINTSYYGNIRKGNEGTAQRNNNQGSNETAGRNNQNGNCNNTGIQERATFTNTLSTEEREHGRKEKLCYVCGAPGHFGCSCQNRKSKESVLRATETGKDNACTCENCQEIEKVEVSQLSEFRDSVQERATFTIKDEEKMELI</sequence>
<gene>
    <name evidence="4" type="ORF">GYMLUDRAFT_59792</name>
</gene>
<dbReference type="GO" id="GO:0008270">
    <property type="term" value="F:zinc ion binding"/>
    <property type="evidence" value="ECO:0007669"/>
    <property type="project" value="UniProtKB-KW"/>
</dbReference>
<proteinExistence type="predicted"/>
<dbReference type="HOGENOM" id="CLU_1230063_0_0_1"/>
<organism evidence="4 5">
    <name type="scientific">Collybiopsis luxurians FD-317 M1</name>
    <dbReference type="NCBI Taxonomy" id="944289"/>
    <lineage>
        <taxon>Eukaryota</taxon>
        <taxon>Fungi</taxon>
        <taxon>Dikarya</taxon>
        <taxon>Basidiomycota</taxon>
        <taxon>Agaricomycotina</taxon>
        <taxon>Agaricomycetes</taxon>
        <taxon>Agaricomycetidae</taxon>
        <taxon>Agaricales</taxon>
        <taxon>Marasmiineae</taxon>
        <taxon>Omphalotaceae</taxon>
        <taxon>Collybiopsis</taxon>
        <taxon>Collybiopsis luxurians</taxon>
    </lineage>
</organism>
<evidence type="ECO:0000256" key="2">
    <source>
        <dbReference type="SAM" id="MobiDB-lite"/>
    </source>
</evidence>
<reference evidence="4 5" key="1">
    <citation type="submission" date="2014-04" db="EMBL/GenBank/DDBJ databases">
        <title>Evolutionary Origins and Diversification of the Mycorrhizal Mutualists.</title>
        <authorList>
            <consortium name="DOE Joint Genome Institute"/>
            <consortium name="Mycorrhizal Genomics Consortium"/>
            <person name="Kohler A."/>
            <person name="Kuo A."/>
            <person name="Nagy L.G."/>
            <person name="Floudas D."/>
            <person name="Copeland A."/>
            <person name="Barry K.W."/>
            <person name="Cichocki N."/>
            <person name="Veneault-Fourrey C."/>
            <person name="LaButti K."/>
            <person name="Lindquist E.A."/>
            <person name="Lipzen A."/>
            <person name="Lundell T."/>
            <person name="Morin E."/>
            <person name="Murat C."/>
            <person name="Riley R."/>
            <person name="Ohm R."/>
            <person name="Sun H."/>
            <person name="Tunlid A."/>
            <person name="Henrissat B."/>
            <person name="Grigoriev I.V."/>
            <person name="Hibbett D.S."/>
            <person name="Martin F."/>
        </authorList>
    </citation>
    <scope>NUCLEOTIDE SEQUENCE [LARGE SCALE GENOMIC DNA]</scope>
    <source>
        <strain evidence="4 5">FD-317 M1</strain>
    </source>
</reference>
<keyword evidence="1" id="KW-0479">Metal-binding</keyword>
<evidence type="ECO:0000259" key="3">
    <source>
        <dbReference type="PROSITE" id="PS50158"/>
    </source>
</evidence>
<keyword evidence="1" id="KW-0862">Zinc</keyword>
<feature type="domain" description="CCHC-type" evidence="3">
    <location>
        <begin position="151"/>
        <end position="166"/>
    </location>
</feature>
<evidence type="ECO:0000256" key="1">
    <source>
        <dbReference type="PROSITE-ProRule" id="PRU00047"/>
    </source>
</evidence>
<dbReference type="InterPro" id="IPR001878">
    <property type="entry name" value="Znf_CCHC"/>
</dbReference>
<feature type="region of interest" description="Disordered" evidence="2">
    <location>
        <begin position="96"/>
        <end position="128"/>
    </location>
</feature>
<evidence type="ECO:0000313" key="5">
    <source>
        <dbReference type="Proteomes" id="UP000053593"/>
    </source>
</evidence>
<dbReference type="GO" id="GO:0003676">
    <property type="term" value="F:nucleic acid binding"/>
    <property type="evidence" value="ECO:0007669"/>
    <property type="project" value="InterPro"/>
</dbReference>
<keyword evidence="5" id="KW-1185">Reference proteome</keyword>
<dbReference type="Proteomes" id="UP000053593">
    <property type="component" value="Unassembled WGS sequence"/>
</dbReference>
<feature type="compositionally biased region" description="Polar residues" evidence="2">
    <location>
        <begin position="99"/>
        <end position="115"/>
    </location>
</feature>
<dbReference type="EMBL" id="KN834778">
    <property type="protein sequence ID" value="KIK59637.1"/>
    <property type="molecule type" value="Genomic_DNA"/>
</dbReference>
<evidence type="ECO:0000313" key="4">
    <source>
        <dbReference type="EMBL" id="KIK59637.1"/>
    </source>
</evidence>
<dbReference type="PROSITE" id="PS50158">
    <property type="entry name" value="ZF_CCHC"/>
    <property type="match status" value="1"/>
</dbReference>
<protein>
    <submittedName>
        <fullName evidence="4">Unplaced genomic scaffold GYMLUscaffold_30, whole genome shotgun sequence</fullName>
    </submittedName>
</protein>